<gene>
    <name evidence="1" type="ORF">MNBD_GAMMA15-793</name>
</gene>
<protein>
    <submittedName>
        <fullName evidence="1">Uncharacterized protein</fullName>
    </submittedName>
</protein>
<accession>A0A3B0YUG5</accession>
<evidence type="ECO:0000313" key="1">
    <source>
        <dbReference type="EMBL" id="VAW77969.1"/>
    </source>
</evidence>
<feature type="non-terminal residue" evidence="1">
    <location>
        <position position="1"/>
    </location>
</feature>
<proteinExistence type="predicted"/>
<dbReference type="AlphaFoldDB" id="A0A3B0YUG5"/>
<reference evidence="1" key="1">
    <citation type="submission" date="2018-06" db="EMBL/GenBank/DDBJ databases">
        <authorList>
            <person name="Zhirakovskaya E."/>
        </authorList>
    </citation>
    <scope>NUCLEOTIDE SEQUENCE</scope>
</reference>
<name>A0A3B0YUG5_9ZZZZ</name>
<dbReference type="EMBL" id="UOFN01000085">
    <property type="protein sequence ID" value="VAW77969.1"/>
    <property type="molecule type" value="Genomic_DNA"/>
</dbReference>
<organism evidence="1">
    <name type="scientific">hydrothermal vent metagenome</name>
    <dbReference type="NCBI Taxonomy" id="652676"/>
    <lineage>
        <taxon>unclassified sequences</taxon>
        <taxon>metagenomes</taxon>
        <taxon>ecological metagenomes</taxon>
    </lineage>
</organism>
<sequence>DGFQVVAVGFSGDLAIGIGVVGLPVEGIVGGIANFGQEAPGVVDIARGKAAGIGGVGDPAQAVIGIGGLEGLAGDQSGTGRDAAHDWDGI</sequence>